<name>A0A844FRY2_9FIRM</name>
<dbReference type="GO" id="GO:0006353">
    <property type="term" value="P:DNA-templated transcription termination"/>
    <property type="evidence" value="ECO:0007669"/>
    <property type="project" value="UniProtKB-UniRule"/>
</dbReference>
<dbReference type="SMART" id="SM00322">
    <property type="entry name" value="KH"/>
    <property type="match status" value="2"/>
</dbReference>
<evidence type="ECO:0000256" key="8">
    <source>
        <dbReference type="SAM" id="MobiDB-lite"/>
    </source>
</evidence>
<keyword evidence="1 7" id="KW-0806">Transcription termination</keyword>
<feature type="compositionally biased region" description="Acidic residues" evidence="8">
    <location>
        <begin position="460"/>
        <end position="473"/>
    </location>
</feature>
<feature type="domain" description="K Homology" evidence="10">
    <location>
        <begin position="310"/>
        <end position="403"/>
    </location>
</feature>
<dbReference type="SUPFAM" id="SSF50249">
    <property type="entry name" value="Nucleic acid-binding proteins"/>
    <property type="match status" value="1"/>
</dbReference>
<evidence type="ECO:0000259" key="10">
    <source>
        <dbReference type="SMART" id="SM00322"/>
    </source>
</evidence>
<dbReference type="SMART" id="SM00316">
    <property type="entry name" value="S1"/>
    <property type="match status" value="1"/>
</dbReference>
<dbReference type="GO" id="GO:0005829">
    <property type="term" value="C:cytosol"/>
    <property type="evidence" value="ECO:0007669"/>
    <property type="project" value="TreeGrafter"/>
</dbReference>
<evidence type="ECO:0000256" key="7">
    <source>
        <dbReference type="HAMAP-Rule" id="MF_00945"/>
    </source>
</evidence>
<evidence type="ECO:0000256" key="2">
    <source>
        <dbReference type="ARBA" id="ARBA00022490"/>
    </source>
</evidence>
<dbReference type="InterPro" id="IPR015946">
    <property type="entry name" value="KH_dom-like_a/b"/>
</dbReference>
<dbReference type="CDD" id="cd22529">
    <property type="entry name" value="KH-II_NusA_rpt2"/>
    <property type="match status" value="1"/>
</dbReference>
<dbReference type="InterPro" id="IPR012340">
    <property type="entry name" value="NA-bd_OB-fold"/>
</dbReference>
<dbReference type="InterPro" id="IPR030842">
    <property type="entry name" value="TF_NusA_bacterial"/>
</dbReference>
<dbReference type="RefSeq" id="WP_154514337.1">
    <property type="nucleotide sequence ID" value="NZ_VUNM01000002.1"/>
</dbReference>
<dbReference type="InterPro" id="IPR036555">
    <property type="entry name" value="NusA_N_sf"/>
</dbReference>
<dbReference type="GO" id="GO:0003700">
    <property type="term" value="F:DNA-binding transcription factor activity"/>
    <property type="evidence" value="ECO:0007669"/>
    <property type="project" value="InterPro"/>
</dbReference>
<comment type="subcellular location">
    <subcellularLocation>
        <location evidence="7">Cytoplasm</location>
    </subcellularLocation>
</comment>
<reference evidence="11 12" key="1">
    <citation type="submission" date="2019-08" db="EMBL/GenBank/DDBJ databases">
        <title>In-depth cultivation of the pig gut microbiome towards novel bacterial diversity and tailored functional studies.</title>
        <authorList>
            <person name="Wylensek D."/>
            <person name="Hitch T.C.A."/>
            <person name="Clavel T."/>
        </authorList>
    </citation>
    <scope>NUCLEOTIDE SEQUENCE [LARGE SCALE GENOMIC DNA]</scope>
    <source>
        <strain evidence="11 12">CA-Schmier-601-WT-3</strain>
    </source>
</reference>
<dbReference type="Proteomes" id="UP000442619">
    <property type="component" value="Unassembled WGS sequence"/>
</dbReference>
<accession>A0A844FRY2</accession>
<dbReference type="GO" id="GO:0003723">
    <property type="term" value="F:RNA binding"/>
    <property type="evidence" value="ECO:0007669"/>
    <property type="project" value="UniProtKB-UniRule"/>
</dbReference>
<comment type="similarity">
    <text evidence="7">Belongs to the NusA family.</text>
</comment>
<dbReference type="InterPro" id="IPR004087">
    <property type="entry name" value="KH_dom"/>
</dbReference>
<comment type="caution">
    <text evidence="11">The sequence shown here is derived from an EMBL/GenBank/DDBJ whole genome shotgun (WGS) entry which is preliminary data.</text>
</comment>
<dbReference type="Pfam" id="PF08529">
    <property type="entry name" value="NusA_N"/>
    <property type="match status" value="1"/>
</dbReference>
<feature type="compositionally biased region" description="Acidic residues" evidence="8">
    <location>
        <begin position="441"/>
        <end position="453"/>
    </location>
</feature>
<dbReference type="InterPro" id="IPR009019">
    <property type="entry name" value="KH_sf_prok-type"/>
</dbReference>
<dbReference type="FunFam" id="3.30.300.20:FF:000002">
    <property type="entry name" value="Transcription termination/antitermination protein NusA"/>
    <property type="match status" value="1"/>
</dbReference>
<dbReference type="Gene3D" id="2.40.50.140">
    <property type="entry name" value="Nucleic acid-binding proteins"/>
    <property type="match status" value="1"/>
</dbReference>
<evidence type="ECO:0000256" key="1">
    <source>
        <dbReference type="ARBA" id="ARBA00022472"/>
    </source>
</evidence>
<feature type="compositionally biased region" description="Basic and acidic residues" evidence="8">
    <location>
        <begin position="376"/>
        <end position="398"/>
    </location>
</feature>
<evidence type="ECO:0000256" key="3">
    <source>
        <dbReference type="ARBA" id="ARBA00022814"/>
    </source>
</evidence>
<organism evidence="11 12">
    <name type="scientific">Sharpea porci</name>
    <dbReference type="NCBI Taxonomy" id="2652286"/>
    <lineage>
        <taxon>Bacteria</taxon>
        <taxon>Bacillati</taxon>
        <taxon>Bacillota</taxon>
        <taxon>Erysipelotrichia</taxon>
        <taxon>Erysipelotrichales</taxon>
        <taxon>Coprobacillaceae</taxon>
        <taxon>Sharpea</taxon>
    </lineage>
</organism>
<dbReference type="Gene3D" id="3.30.300.20">
    <property type="match status" value="2"/>
</dbReference>
<dbReference type="InterPro" id="IPR003029">
    <property type="entry name" value="S1_domain"/>
</dbReference>
<dbReference type="PANTHER" id="PTHR22648">
    <property type="entry name" value="TRANSCRIPTION TERMINATION FACTOR NUSA"/>
    <property type="match status" value="1"/>
</dbReference>
<dbReference type="CDD" id="cd02134">
    <property type="entry name" value="KH-II_NusA_rpt1"/>
    <property type="match status" value="1"/>
</dbReference>
<evidence type="ECO:0000313" key="11">
    <source>
        <dbReference type="EMBL" id="MST88405.1"/>
    </source>
</evidence>
<dbReference type="SUPFAM" id="SSF69705">
    <property type="entry name" value="Transcription factor NusA, N-terminal domain"/>
    <property type="match status" value="1"/>
</dbReference>
<dbReference type="InterPro" id="IPR025249">
    <property type="entry name" value="TF_NusA_KH_1st"/>
</dbReference>
<dbReference type="Gene3D" id="3.30.1480.10">
    <property type="entry name" value="NusA, N-terminal domain"/>
    <property type="match status" value="1"/>
</dbReference>
<dbReference type="NCBIfam" id="TIGR01953">
    <property type="entry name" value="NusA"/>
    <property type="match status" value="1"/>
</dbReference>
<dbReference type="InterPro" id="IPR010213">
    <property type="entry name" value="TF_NusA"/>
</dbReference>
<dbReference type="GO" id="GO:0031564">
    <property type="term" value="P:transcription antitermination"/>
    <property type="evidence" value="ECO:0007669"/>
    <property type="project" value="UniProtKB-UniRule"/>
</dbReference>
<dbReference type="AlphaFoldDB" id="A0A844FRY2"/>
<evidence type="ECO:0000313" key="12">
    <source>
        <dbReference type="Proteomes" id="UP000442619"/>
    </source>
</evidence>
<proteinExistence type="inferred from homology"/>
<keyword evidence="12" id="KW-1185">Reference proteome</keyword>
<dbReference type="Pfam" id="PF13184">
    <property type="entry name" value="KH_NusA_1st"/>
    <property type="match status" value="1"/>
</dbReference>
<dbReference type="InterPro" id="IPR013735">
    <property type="entry name" value="TF_NusA_N"/>
</dbReference>
<protein>
    <recommendedName>
        <fullName evidence="7">Transcription termination/antitermination protein NusA</fullName>
    </recommendedName>
</protein>
<evidence type="ECO:0000259" key="9">
    <source>
        <dbReference type="SMART" id="SM00316"/>
    </source>
</evidence>
<feature type="region of interest" description="Disordered" evidence="8">
    <location>
        <begin position="372"/>
        <end position="473"/>
    </location>
</feature>
<keyword evidence="5 7" id="KW-0805">Transcription regulation</keyword>
<dbReference type="CDD" id="cd04455">
    <property type="entry name" value="S1_NusA"/>
    <property type="match status" value="1"/>
</dbReference>
<keyword evidence="2 7" id="KW-0963">Cytoplasm</keyword>
<dbReference type="InterPro" id="IPR058582">
    <property type="entry name" value="KH_NusA_2nd"/>
</dbReference>
<comment type="function">
    <text evidence="7">Participates in both transcription termination and antitermination.</text>
</comment>
<dbReference type="EMBL" id="VUNM01000002">
    <property type="protein sequence ID" value="MST88405.1"/>
    <property type="molecule type" value="Genomic_DNA"/>
</dbReference>
<dbReference type="SUPFAM" id="SSF54814">
    <property type="entry name" value="Prokaryotic type KH domain (KH-domain type II)"/>
    <property type="match status" value="2"/>
</dbReference>
<gene>
    <name evidence="7 11" type="primary">nusA</name>
    <name evidence="11" type="ORF">FYJ79_02215</name>
</gene>
<keyword evidence="4 7" id="KW-0694">RNA-binding</keyword>
<evidence type="ECO:0000256" key="5">
    <source>
        <dbReference type="ARBA" id="ARBA00023015"/>
    </source>
</evidence>
<dbReference type="FunFam" id="3.30.300.20:FF:000005">
    <property type="entry name" value="Transcription termination/antitermination protein NusA"/>
    <property type="match status" value="1"/>
</dbReference>
<comment type="subunit">
    <text evidence="7">Monomer. Binds directly to the core enzyme of the DNA-dependent RNA polymerase and to nascent RNA.</text>
</comment>
<evidence type="ECO:0000256" key="4">
    <source>
        <dbReference type="ARBA" id="ARBA00022884"/>
    </source>
</evidence>
<sequence>MATKKSKTPNFIDALNLLEQERGIDKMTVLDALKEALEKAYKKNYAGSESIIRCTIDGETGRIRLFDIKQVVDDVMDEDYQLSEEEAQEINPKYKVGDEVVTEISPEVFGRLAAIQTKQLLRQKIREAEKEALYQEYVDKQDEIINGLVERVEPKFAIVNIGKTGALLPLNAQIPGEHLVEGQHLKVYVSVVERGTKGTHIGVSRTDPGLVKRLFEMNVPEIYDGTVVIHSVSREPGERSKISVSTENPDIDPIGSCVGPKGTRVRNVVTELNGEQIDIIEYSDDPITYISNALSPARVDKVKLNEKDTSALVIVPDDQLSLAIGKKGQNARLAVRLTGWKIDIKSETEANEAGINFDIDDDFNEEFLEAMEASDETSKNEEVVANEEETKKPEEKEVKKVKKSAPVKHESHDSEAAEALKEKLEQANDDGDQDYVKILSEDEDLDEDDDEPDYDPKYDEDIDYDAFDEYYDD</sequence>
<dbReference type="Pfam" id="PF26594">
    <property type="entry name" value="KH_NusA_2nd"/>
    <property type="match status" value="1"/>
</dbReference>
<keyword evidence="3 7" id="KW-0889">Transcription antitermination</keyword>
<evidence type="ECO:0000256" key="6">
    <source>
        <dbReference type="ARBA" id="ARBA00023163"/>
    </source>
</evidence>
<dbReference type="HAMAP" id="MF_00945_B">
    <property type="entry name" value="NusA_B"/>
    <property type="match status" value="1"/>
</dbReference>
<feature type="domain" description="S1 motif" evidence="9">
    <location>
        <begin position="140"/>
        <end position="206"/>
    </location>
</feature>
<keyword evidence="6 7" id="KW-0804">Transcription</keyword>
<dbReference type="PROSITE" id="PS50084">
    <property type="entry name" value="KH_TYPE_1"/>
    <property type="match status" value="1"/>
</dbReference>
<dbReference type="PANTHER" id="PTHR22648:SF0">
    <property type="entry name" value="TRANSCRIPTION TERMINATION_ANTITERMINATION PROTEIN NUSA"/>
    <property type="match status" value="1"/>
</dbReference>
<feature type="domain" description="K Homology" evidence="10">
    <location>
        <begin position="236"/>
        <end position="309"/>
    </location>
</feature>
<feature type="compositionally biased region" description="Basic and acidic residues" evidence="8">
    <location>
        <begin position="407"/>
        <end position="426"/>
    </location>
</feature>